<evidence type="ECO:0000313" key="2">
    <source>
        <dbReference type="Proteomes" id="UP000762703"/>
    </source>
</evidence>
<dbReference type="Proteomes" id="UP000762703">
    <property type="component" value="Unassembled WGS sequence"/>
</dbReference>
<reference evidence="1" key="1">
    <citation type="submission" date="2019-04" db="EMBL/GenBank/DDBJ databases">
        <title>Evolution of Biomass-Degrading Anaerobic Consortia Revealed by Metagenomics.</title>
        <authorList>
            <person name="Peng X."/>
        </authorList>
    </citation>
    <scope>NUCLEOTIDE SEQUENCE</scope>
    <source>
        <strain evidence="1">SIG12</strain>
    </source>
</reference>
<organism evidence="1 2">
    <name type="scientific">Methanobrevibacter millerae</name>
    <dbReference type="NCBI Taxonomy" id="230361"/>
    <lineage>
        <taxon>Archaea</taxon>
        <taxon>Methanobacteriati</taxon>
        <taxon>Methanobacteriota</taxon>
        <taxon>Methanomada group</taxon>
        <taxon>Methanobacteria</taxon>
        <taxon>Methanobacteriales</taxon>
        <taxon>Methanobacteriaceae</taxon>
        <taxon>Methanobrevibacter</taxon>
    </lineage>
</organism>
<dbReference type="AlphaFoldDB" id="A0A8T3VCK6"/>
<evidence type="ECO:0000313" key="1">
    <source>
        <dbReference type="EMBL" id="MBE6505467.1"/>
    </source>
</evidence>
<dbReference type="EMBL" id="SUTE01000054">
    <property type="protein sequence ID" value="MBE6505467.1"/>
    <property type="molecule type" value="Genomic_DNA"/>
</dbReference>
<gene>
    <name evidence="1" type="ORF">E7Z73_07000</name>
</gene>
<dbReference type="InterPro" id="IPR019064">
    <property type="entry name" value="Restrct_endonuc_II_NlaIV"/>
</dbReference>
<dbReference type="RefSeq" id="WP_303737120.1">
    <property type="nucleotide sequence ID" value="NZ_SUTE01000054.1"/>
</dbReference>
<dbReference type="GO" id="GO:0009036">
    <property type="term" value="F:type II site-specific deoxyribonuclease activity"/>
    <property type="evidence" value="ECO:0007669"/>
    <property type="project" value="InterPro"/>
</dbReference>
<keyword evidence="1" id="KW-0378">Hydrolase</keyword>
<keyword evidence="1" id="KW-0540">Nuclease</keyword>
<comment type="caution">
    <text evidence="1">The sequence shown here is derived from an EMBL/GenBank/DDBJ whole genome shotgun (WGS) entry which is preliminary data.</text>
</comment>
<name>A0A8T3VCK6_9EURY</name>
<keyword evidence="1" id="KW-0255">Endonuclease</keyword>
<feature type="non-terminal residue" evidence="1">
    <location>
        <position position="1"/>
    </location>
</feature>
<dbReference type="Pfam" id="PF09564">
    <property type="entry name" value="RE_NgoBV"/>
    <property type="match status" value="1"/>
</dbReference>
<sequence length="173" mass="20577">EYLKANNYYFREPANTQAFPDFFLDEKDDINLLEIKSFHYTKTPAFDIANFDSYCAKIEFDPYCLYADYLVFGYEMIDGTISIEDIWLKKIWEIAGTSARYPLKTQIKRDVIYNIRPNSNFKKGKPSVFKNEIDFLKAVEGTIRPYKGEQRATEWKNNFCKNYENHFGREILF</sequence>
<proteinExistence type="predicted"/>
<accession>A0A8T3VCK6</accession>
<protein>
    <submittedName>
        <fullName evidence="1">NgoBV family restriction endonuclease</fullName>
    </submittedName>
</protein>